<evidence type="ECO:0000259" key="1">
    <source>
        <dbReference type="Pfam" id="PF24879"/>
    </source>
</evidence>
<accession>A0A1I3ZCY5</accession>
<sequence length="206" mass="23088">MAHATHSRRYAGYQVQPKKTVALLEGRQWTVSYEEGLQKVFYSENLIASLHAMANWFSPSDTKAPTLEVIQFVDRATYKNVELSKVPLVLFSEVMRDVDLVVSVAHVGGVDPEASLTTVEMRRVIVSESLRLLKLGNVRIDSNYARIEGSLGEFAVHLGSGMVFKQATGALHIIPVHMQHRGRLFLPFLDEDTKIKDPQILMQLQG</sequence>
<dbReference type="Pfam" id="PF24879">
    <property type="entry name" value="DUF7737"/>
    <property type="match status" value="1"/>
</dbReference>
<dbReference type="Proteomes" id="UP000198915">
    <property type="component" value="Unassembled WGS sequence"/>
</dbReference>
<dbReference type="InterPro" id="IPR056639">
    <property type="entry name" value="DUF7737"/>
</dbReference>
<dbReference type="AlphaFoldDB" id="A0A1I3ZCY5"/>
<feature type="domain" description="DUF7737" evidence="1">
    <location>
        <begin position="119"/>
        <end position="194"/>
    </location>
</feature>
<evidence type="ECO:0000313" key="3">
    <source>
        <dbReference type="Proteomes" id="UP000198915"/>
    </source>
</evidence>
<keyword evidence="3" id="KW-1185">Reference proteome</keyword>
<organism evidence="2 3">
    <name type="scientific">Brevibacillus centrosporus</name>
    <dbReference type="NCBI Taxonomy" id="54910"/>
    <lineage>
        <taxon>Bacteria</taxon>
        <taxon>Bacillati</taxon>
        <taxon>Bacillota</taxon>
        <taxon>Bacilli</taxon>
        <taxon>Bacillales</taxon>
        <taxon>Paenibacillaceae</taxon>
        <taxon>Brevibacillus</taxon>
    </lineage>
</organism>
<name>A0A1I3ZCY5_9BACL</name>
<reference evidence="3" key="1">
    <citation type="submission" date="2016-10" db="EMBL/GenBank/DDBJ databases">
        <authorList>
            <person name="Varghese N."/>
            <person name="Submissions S."/>
        </authorList>
    </citation>
    <scope>NUCLEOTIDE SEQUENCE [LARGE SCALE GENOMIC DNA]</scope>
    <source>
        <strain evidence="3">OK042</strain>
    </source>
</reference>
<evidence type="ECO:0000313" key="2">
    <source>
        <dbReference type="EMBL" id="SFK41917.1"/>
    </source>
</evidence>
<dbReference type="STRING" id="1884381.SAMN05518846_11322"/>
<proteinExistence type="predicted"/>
<gene>
    <name evidence="2" type="ORF">SAMN05518846_11322</name>
</gene>
<dbReference type="EMBL" id="FORT01000013">
    <property type="protein sequence ID" value="SFK41917.1"/>
    <property type="molecule type" value="Genomic_DNA"/>
</dbReference>
<protein>
    <recommendedName>
        <fullName evidence="1">DUF7737 domain-containing protein</fullName>
    </recommendedName>
</protein>